<dbReference type="KEGG" id="psco:LY89DRAFT_777162"/>
<evidence type="ECO:0000313" key="3">
    <source>
        <dbReference type="Proteomes" id="UP000070700"/>
    </source>
</evidence>
<dbReference type="InParanoid" id="A0A194XTD4"/>
<accession>A0A194XTD4</accession>
<evidence type="ECO:0000313" key="2">
    <source>
        <dbReference type="EMBL" id="KUJ23406.1"/>
    </source>
</evidence>
<evidence type="ECO:0000256" key="1">
    <source>
        <dbReference type="SAM" id="Phobius"/>
    </source>
</evidence>
<reference evidence="2 3" key="1">
    <citation type="submission" date="2015-10" db="EMBL/GenBank/DDBJ databases">
        <title>Full genome of DAOMC 229536 Phialocephala scopiformis, a fungal endophyte of spruce producing the potent anti-insectan compound rugulosin.</title>
        <authorList>
            <consortium name="DOE Joint Genome Institute"/>
            <person name="Walker A.K."/>
            <person name="Frasz S.L."/>
            <person name="Seifert K.A."/>
            <person name="Miller J.D."/>
            <person name="Mondo S.J."/>
            <person name="Labutti K."/>
            <person name="Lipzen A."/>
            <person name="Dockter R."/>
            <person name="Kennedy M."/>
            <person name="Grigoriev I.V."/>
            <person name="Spatafora J.W."/>
        </authorList>
    </citation>
    <scope>NUCLEOTIDE SEQUENCE [LARGE SCALE GENOMIC DNA]</scope>
    <source>
        <strain evidence="2 3">CBS 120377</strain>
    </source>
</reference>
<dbReference type="RefSeq" id="XP_018077761.1">
    <property type="nucleotide sequence ID" value="XM_018222115.1"/>
</dbReference>
<dbReference type="AlphaFoldDB" id="A0A194XTD4"/>
<keyword evidence="1" id="KW-1133">Transmembrane helix</keyword>
<feature type="transmembrane region" description="Helical" evidence="1">
    <location>
        <begin position="20"/>
        <end position="40"/>
    </location>
</feature>
<keyword evidence="1" id="KW-0812">Transmembrane</keyword>
<keyword evidence="3" id="KW-1185">Reference proteome</keyword>
<organism evidence="2 3">
    <name type="scientific">Mollisia scopiformis</name>
    <name type="common">Conifer needle endophyte fungus</name>
    <name type="synonym">Phialocephala scopiformis</name>
    <dbReference type="NCBI Taxonomy" id="149040"/>
    <lineage>
        <taxon>Eukaryota</taxon>
        <taxon>Fungi</taxon>
        <taxon>Dikarya</taxon>
        <taxon>Ascomycota</taxon>
        <taxon>Pezizomycotina</taxon>
        <taxon>Leotiomycetes</taxon>
        <taxon>Helotiales</taxon>
        <taxon>Mollisiaceae</taxon>
        <taxon>Mollisia</taxon>
    </lineage>
</organism>
<sequence>MSMQSDPIEPSSMAREETQPLTASHILVKSFFAIFYLFLLRRSSPIFSSSCQIQDAESTFEIFTWSRRHSEVKIPKSTPIHITGHLDDNFSE</sequence>
<dbReference type="GeneID" id="28831841"/>
<protein>
    <submittedName>
        <fullName evidence="2">Uncharacterized protein</fullName>
    </submittedName>
</protein>
<gene>
    <name evidence="2" type="ORF">LY89DRAFT_777162</name>
</gene>
<proteinExistence type="predicted"/>
<dbReference type="EMBL" id="KQ947405">
    <property type="protein sequence ID" value="KUJ23406.1"/>
    <property type="molecule type" value="Genomic_DNA"/>
</dbReference>
<name>A0A194XTD4_MOLSC</name>
<dbReference type="Proteomes" id="UP000070700">
    <property type="component" value="Unassembled WGS sequence"/>
</dbReference>
<keyword evidence="1" id="KW-0472">Membrane</keyword>